<dbReference type="InterPro" id="IPR012334">
    <property type="entry name" value="Pectin_lyas_fold"/>
</dbReference>
<proteinExistence type="inferred from homology"/>
<dbReference type="AlphaFoldDB" id="A0AAE6YYH8"/>
<name>A0AAE6YYH8_9GAMM</name>
<dbReference type="Pfam" id="PF00295">
    <property type="entry name" value="Glyco_hydro_28"/>
    <property type="match status" value="1"/>
</dbReference>
<keyword evidence="2 4" id="KW-0378">Hydrolase</keyword>
<keyword evidence="3 4" id="KW-0326">Glycosidase</keyword>
<evidence type="ECO:0000313" key="6">
    <source>
        <dbReference type="Proteomes" id="UP000500801"/>
    </source>
</evidence>
<protein>
    <submittedName>
        <fullName evidence="5">Glycoside hydrolase family 28 protein</fullName>
    </submittedName>
</protein>
<dbReference type="InterPro" id="IPR011050">
    <property type="entry name" value="Pectin_lyase_fold/virulence"/>
</dbReference>
<evidence type="ECO:0000256" key="1">
    <source>
        <dbReference type="ARBA" id="ARBA00008834"/>
    </source>
</evidence>
<dbReference type="PANTHER" id="PTHR31339:SF9">
    <property type="entry name" value="PLASMIN AND FIBRONECTIN-BINDING PROTEIN A"/>
    <property type="match status" value="1"/>
</dbReference>
<evidence type="ECO:0000313" key="5">
    <source>
        <dbReference type="EMBL" id="QIZ50125.1"/>
    </source>
</evidence>
<dbReference type="InterPro" id="IPR051801">
    <property type="entry name" value="GH28_Enzymes"/>
</dbReference>
<dbReference type="GO" id="GO:0004650">
    <property type="term" value="F:polygalacturonase activity"/>
    <property type="evidence" value="ECO:0007669"/>
    <property type="project" value="InterPro"/>
</dbReference>
<dbReference type="GO" id="GO:0005975">
    <property type="term" value="P:carbohydrate metabolic process"/>
    <property type="evidence" value="ECO:0007669"/>
    <property type="project" value="InterPro"/>
</dbReference>
<gene>
    <name evidence="5" type="ORF">DWG24_04585</name>
</gene>
<sequence length="472" mass="52036">MISRRAMAADEKKPCWNSSSSARYRITTMTLSFRTYQPASDGITPDTTRFQQALDDLDAQGGGTLVVESGRYLLGGLRLPSNCCLQLDEGAELIASACYDDFAHTTTLSVAELSDRAFLYARQQRNITLCGKGKITGSADAYFSAQPDEQGYRLPAQHRPRIVVLEDCEQITIQDITIEHAPMWTVHLVSCRQVNVERLTVDNDMTMANTDALNLDSCQDVIVHDCHLSAADDALCIKTTAKPPAMQYKAQRMTVSHCRLRSRSCALKIGTETFADIEDLNVSHCTLYDSNRGIGLISRDGGAFRRICFSDITVECVTAPPCHWGKADPIFISVRYRDPTIEPGVIEQVRFVRITGVSEGAINLHSTPAGYVRDIHFEDITLTQQPSDSTEQGLYDVRPPCNPARPTGMGLDNAYLVNPDTGRAYGVEAYPGGMPALFARGINGLTWHNMTLQRPSPLPVGWNHDAIIELAE</sequence>
<evidence type="ECO:0000256" key="2">
    <source>
        <dbReference type="ARBA" id="ARBA00022801"/>
    </source>
</evidence>
<comment type="similarity">
    <text evidence="1 4">Belongs to the glycosyl hydrolase 28 family.</text>
</comment>
<dbReference type="Gene3D" id="2.160.20.10">
    <property type="entry name" value="Single-stranded right-handed beta-helix, Pectin lyase-like"/>
    <property type="match status" value="1"/>
</dbReference>
<dbReference type="SUPFAM" id="SSF51126">
    <property type="entry name" value="Pectin lyase-like"/>
    <property type="match status" value="1"/>
</dbReference>
<dbReference type="InterPro" id="IPR000743">
    <property type="entry name" value="Glyco_hydro_28"/>
</dbReference>
<accession>A0AAE6YYH8</accession>
<dbReference type="PANTHER" id="PTHR31339">
    <property type="entry name" value="PECTIN LYASE-RELATED"/>
    <property type="match status" value="1"/>
</dbReference>
<dbReference type="EMBL" id="CP033622">
    <property type="protein sequence ID" value="QIZ50125.1"/>
    <property type="molecule type" value="Genomic_DNA"/>
</dbReference>
<reference evidence="5 6" key="1">
    <citation type="submission" date="2018-11" db="EMBL/GenBank/DDBJ databases">
        <title>Complete genome sequence of Dickeya zeae strain CE1 infecting Canna edulis Ker-Gawl. in China.</title>
        <authorList>
            <person name="Zhang J."/>
            <person name="Lin B."/>
            <person name="Shen H."/>
            <person name="Jiang S."/>
            <person name="Pu X."/>
            <person name="Sun D."/>
        </authorList>
    </citation>
    <scope>NUCLEOTIDE SEQUENCE [LARGE SCALE GENOMIC DNA]</scope>
    <source>
        <strain evidence="5 6">CE1</strain>
    </source>
</reference>
<organism evidence="5 6">
    <name type="scientific">Dickeya zeae</name>
    <dbReference type="NCBI Taxonomy" id="204042"/>
    <lineage>
        <taxon>Bacteria</taxon>
        <taxon>Pseudomonadati</taxon>
        <taxon>Pseudomonadota</taxon>
        <taxon>Gammaproteobacteria</taxon>
        <taxon>Enterobacterales</taxon>
        <taxon>Pectobacteriaceae</taxon>
        <taxon>Dickeya</taxon>
    </lineage>
</organism>
<dbReference type="Proteomes" id="UP000500801">
    <property type="component" value="Chromosome"/>
</dbReference>
<evidence type="ECO:0000256" key="3">
    <source>
        <dbReference type="ARBA" id="ARBA00023295"/>
    </source>
</evidence>
<evidence type="ECO:0000256" key="4">
    <source>
        <dbReference type="RuleBase" id="RU361169"/>
    </source>
</evidence>